<dbReference type="Pfam" id="PF01636">
    <property type="entry name" value="APH"/>
    <property type="match status" value="1"/>
</dbReference>
<dbReference type="AlphaFoldDB" id="A0A1G9GHC0"/>
<dbReference type="EMBL" id="FNET01000008">
    <property type="protein sequence ID" value="SDL00089.1"/>
    <property type="molecule type" value="Genomic_DNA"/>
</dbReference>
<gene>
    <name evidence="2" type="ORF">SAMN04488074_108210</name>
</gene>
<reference evidence="3" key="1">
    <citation type="submission" date="2016-10" db="EMBL/GenBank/DDBJ databases">
        <authorList>
            <person name="Varghese N."/>
            <person name="Submissions S."/>
        </authorList>
    </citation>
    <scope>NUCLEOTIDE SEQUENCE [LARGE SCALE GENOMIC DNA]</scope>
    <source>
        <strain evidence="3">DSM 44796</strain>
    </source>
</reference>
<dbReference type="RefSeq" id="WP_256334802.1">
    <property type="nucleotide sequence ID" value="NZ_FNET01000008.1"/>
</dbReference>
<evidence type="ECO:0000259" key="1">
    <source>
        <dbReference type="Pfam" id="PF01636"/>
    </source>
</evidence>
<evidence type="ECO:0000313" key="2">
    <source>
        <dbReference type="EMBL" id="SDL00089.1"/>
    </source>
</evidence>
<dbReference type="InterPro" id="IPR011009">
    <property type="entry name" value="Kinase-like_dom_sf"/>
</dbReference>
<dbReference type="InterPro" id="IPR002575">
    <property type="entry name" value="Aminoglycoside_PTrfase"/>
</dbReference>
<dbReference type="SUPFAM" id="SSF56112">
    <property type="entry name" value="Protein kinase-like (PK-like)"/>
    <property type="match status" value="1"/>
</dbReference>
<dbReference type="Proteomes" id="UP000199682">
    <property type="component" value="Unassembled WGS sequence"/>
</dbReference>
<evidence type="ECO:0000313" key="3">
    <source>
        <dbReference type="Proteomes" id="UP000199682"/>
    </source>
</evidence>
<sequence length="285" mass="31251">MSAAQPAQARPIAIFDTSANEHDDVLEHVERALGLALDRTTVVHGVGGVTEGFRTSRGTWARIEQRVPWRIKSAAWVGLEAASAIEGVPIPGWFQSTTWADPARDLVWRADEVEFVSSPSVRVAGGLDAAKDLPDEWWSGLDRSLSSLGQHPTERVGVSQEHLTLRIGQVFERVDTAVDEWRTAHADLHWGNVTVSGLLIDWQDWGLAPRGHDAATLWQASLPDPELLARVETAFADDLQTRSGKLSQLMHCANAIRIADRRGAPTQFSEPAKAEAEKLLVNLRG</sequence>
<accession>A0A1G9GHC0</accession>
<name>A0A1G9GHC0_9PSEU</name>
<feature type="domain" description="Aminoglycoside phosphotransferase" evidence="1">
    <location>
        <begin position="165"/>
        <end position="237"/>
    </location>
</feature>
<protein>
    <recommendedName>
        <fullName evidence="1">Aminoglycoside phosphotransferase domain-containing protein</fullName>
    </recommendedName>
</protein>
<proteinExistence type="predicted"/>
<organism evidence="2 3">
    <name type="scientific">Lentzea albidocapillata subsp. violacea</name>
    <dbReference type="NCBI Taxonomy" id="128104"/>
    <lineage>
        <taxon>Bacteria</taxon>
        <taxon>Bacillati</taxon>
        <taxon>Actinomycetota</taxon>
        <taxon>Actinomycetes</taxon>
        <taxon>Pseudonocardiales</taxon>
        <taxon>Pseudonocardiaceae</taxon>
        <taxon>Lentzea</taxon>
    </lineage>
</organism>